<sequence>MDRIVFHHDTVLSDIHLLLPNAQHLMARLNRVGQPVFISKFKILWNGEAPATCEQGSASVEEDVGSLHEEETECAARVKADEEEAVDKPVLDDDGDLKVLRRAKEGLSECRSRAEIFPIILSQSSATQDHASDDEEDESNQQHIIRIGETFSAERVESNPPAKQFHAPLSKKKLKTFSSMQGKAKICKTGNKEVILKADNRIFAQMVLIAQSRQLNLKEVLSHPLGPLPWALASPDGNVRKTCKSSLAKQLLKFPCVAESLPLNSTCVIDGMALVQKLNGDGKTFADIADYALSTVLAEASHSTRVDIVFDVYNEASIKHMERVARGADSGTEVRQITAGLRVQQWKKFLQSNNKTNLATFLLKEWGKEQSRTRLGEKVLYTTTKDQCYKLTQQGVHKVADLSSTQEEADTRMLLHACHASRTGHKSVILVSDDTDVLVISLATSDALTCDLFLKTGTKNLTRYINISQLARGLGSQLSGFAWFTRIHRLRHCRGKVSALKLLQKNENFCETFQKVWRGAFLLADYIYSHAAVFRNATVLELGAGTGLTSIIMATTAKMAVTSYMSFCEDCCVPSRTRVSYNNDKPWFIGKLRRLRLDKEEAFRSGDKDRFKEAKYKFSNAVKEAKKLYSEKLQHQFSANESALVWKGLRQITNYKPKSPHSINNQRLANDLNDRGVGTSTNAHLKGPPPPTPPPTSVTTLSIHERDVNKLFRRQNPRKAAGPDSVSPSTLKHCADQLSPVFTDIFNTSLETCHVPACFKTSTIIPVPKKPRTTGLNDFRPVALTSVVMKSFERLVLSHLKDITDPFLDPLQFAYRSNRSVDDAVNLALHYILQHLDSAGTYARILCVDFSSAFNTIIPALLQEKLSQLSVPDSTCRWITDFLSDRKQHVKLGKHVSDSQSISTGSPQGCVLSPLLFSLYTYSCTSSHQSVKLLKFADDTTLIRLISDGDKSAYRWEADHLVTWCHRNNLELNALKTVEMVVDFRKNSASPAPITLCDSTIDTVESFRFLGTIISQDLKWELNISSLIKKAQQRMYFLRQLKKFNLPRTMMVHSYSSIIESILTSSITIWYAAATTKDKGRLQRVIRSAEKVTGCNLPSLQDLYTSRTLRRAGKIVADPSHPGHKLFETLPSGRRLRSIRTKTSRHKSNVGEDLLSMCQRNATLNRHLLASAGGELRVRQLDWLQDDLCTEDDVEFSWTEDEVADLYDNTSVIIAADVCYDDDLTDGFFRTVYRLCKSTTKPCTIYLSLEKRMNFTLRHMDVSCEAYDYFRHCLRQLQAIEDGPHRFHVEPLATSFPQCLQYERIEHLVSIS</sequence>
<dbReference type="InterPro" id="IPR015095">
    <property type="entry name" value="AlkB_hom8_N"/>
</dbReference>
<dbReference type="InterPro" id="IPR000477">
    <property type="entry name" value="RT_dom"/>
</dbReference>
<keyword evidence="1 5" id="KW-0489">Methyltransferase</keyword>
<dbReference type="PANTHER" id="PTHR47510">
    <property type="entry name" value="REVERSE TRANSCRIPTASE DOMAIN-CONTAINING PROTEIN"/>
    <property type="match status" value="1"/>
</dbReference>
<dbReference type="Pfam" id="PF09004">
    <property type="entry name" value="ALKBH8_N"/>
    <property type="match status" value="1"/>
</dbReference>
<comment type="caution">
    <text evidence="5">The sequence shown here is derived from an EMBL/GenBank/DDBJ whole genome shotgun (WGS) entry which is preliminary data.</text>
</comment>
<name>A0AA47NLZ3_MERPO</name>
<dbReference type="Gene3D" id="3.40.50.150">
    <property type="entry name" value="Vaccinia Virus protein VP39"/>
    <property type="match status" value="2"/>
</dbReference>
<dbReference type="CDD" id="cd01650">
    <property type="entry name" value="RT_nLTR_like"/>
    <property type="match status" value="1"/>
</dbReference>
<dbReference type="Proteomes" id="UP001174136">
    <property type="component" value="Unassembled WGS sequence"/>
</dbReference>
<dbReference type="PROSITE" id="PS50878">
    <property type="entry name" value="RT_POL"/>
    <property type="match status" value="1"/>
</dbReference>
<evidence type="ECO:0000256" key="2">
    <source>
        <dbReference type="ARBA" id="ARBA00022691"/>
    </source>
</evidence>
<evidence type="ECO:0000313" key="5">
    <source>
        <dbReference type="EMBL" id="KAK0131371.1"/>
    </source>
</evidence>
<keyword evidence="2" id="KW-0949">S-adenosyl-L-methionine</keyword>
<dbReference type="GO" id="GO:0016706">
    <property type="term" value="F:2-oxoglutarate-dependent dioxygenase activity"/>
    <property type="evidence" value="ECO:0007669"/>
    <property type="project" value="InterPro"/>
</dbReference>
<dbReference type="Pfam" id="PF10294">
    <property type="entry name" value="Methyltransf_16"/>
    <property type="match status" value="1"/>
</dbReference>
<proteinExistence type="predicted"/>
<dbReference type="InterPro" id="IPR029063">
    <property type="entry name" value="SAM-dependent_MTases_sf"/>
</dbReference>
<dbReference type="Pfam" id="PF00078">
    <property type="entry name" value="RVT_1"/>
    <property type="match status" value="1"/>
</dbReference>
<gene>
    <name evidence="5" type="primary">METTL22</name>
    <name evidence="5" type="ORF">N1851_033914</name>
</gene>
<dbReference type="EMBL" id="JAOPHQ010006547">
    <property type="protein sequence ID" value="KAK0131371.1"/>
    <property type="molecule type" value="Genomic_DNA"/>
</dbReference>
<dbReference type="GO" id="GO:0008168">
    <property type="term" value="F:methyltransferase activity"/>
    <property type="evidence" value="ECO:0007669"/>
    <property type="project" value="UniProtKB-KW"/>
</dbReference>
<evidence type="ECO:0000256" key="1">
    <source>
        <dbReference type="ARBA" id="ARBA00022603"/>
    </source>
</evidence>
<keyword evidence="1 5" id="KW-0808">Transferase</keyword>
<evidence type="ECO:0000256" key="3">
    <source>
        <dbReference type="SAM" id="MobiDB-lite"/>
    </source>
</evidence>
<dbReference type="PANTHER" id="PTHR47510:SF3">
    <property type="entry name" value="ENDO_EXONUCLEASE_PHOSPHATASE DOMAIN-CONTAINING PROTEIN"/>
    <property type="match status" value="1"/>
</dbReference>
<accession>A0AA47NLZ3</accession>
<feature type="region of interest" description="Disordered" evidence="3">
    <location>
        <begin position="671"/>
        <end position="700"/>
    </location>
</feature>
<dbReference type="InterPro" id="IPR043502">
    <property type="entry name" value="DNA/RNA_pol_sf"/>
</dbReference>
<protein>
    <submittedName>
        <fullName evidence="5">Methyltransferase-like protein 22</fullName>
    </submittedName>
</protein>
<organism evidence="5 6">
    <name type="scientific">Merluccius polli</name>
    <name type="common">Benguela hake</name>
    <name type="synonym">Merluccius cadenati</name>
    <dbReference type="NCBI Taxonomy" id="89951"/>
    <lineage>
        <taxon>Eukaryota</taxon>
        <taxon>Metazoa</taxon>
        <taxon>Chordata</taxon>
        <taxon>Craniata</taxon>
        <taxon>Vertebrata</taxon>
        <taxon>Euteleostomi</taxon>
        <taxon>Actinopterygii</taxon>
        <taxon>Neopterygii</taxon>
        <taxon>Teleostei</taxon>
        <taxon>Neoteleostei</taxon>
        <taxon>Acanthomorphata</taxon>
        <taxon>Zeiogadaria</taxon>
        <taxon>Gadariae</taxon>
        <taxon>Gadiformes</taxon>
        <taxon>Gadoidei</taxon>
        <taxon>Merlucciidae</taxon>
        <taxon>Merluccius</taxon>
    </lineage>
</organism>
<evidence type="ECO:0000313" key="6">
    <source>
        <dbReference type="Proteomes" id="UP001174136"/>
    </source>
</evidence>
<dbReference type="SUPFAM" id="SSF53335">
    <property type="entry name" value="S-adenosyl-L-methionine-dependent methyltransferases"/>
    <property type="match status" value="1"/>
</dbReference>
<feature type="domain" description="Reverse transcriptase" evidence="4">
    <location>
        <begin position="748"/>
        <end position="1014"/>
    </location>
</feature>
<dbReference type="SUPFAM" id="SSF56672">
    <property type="entry name" value="DNA/RNA polymerases"/>
    <property type="match status" value="1"/>
</dbReference>
<dbReference type="InterPro" id="IPR019410">
    <property type="entry name" value="Methyltransf_16"/>
</dbReference>
<evidence type="ECO:0000259" key="4">
    <source>
        <dbReference type="PROSITE" id="PS50878"/>
    </source>
</evidence>
<reference evidence="5" key="1">
    <citation type="journal article" date="2023" name="Front. Mar. Sci.">
        <title>A new Merluccius polli reference genome to investigate the effects of global change in West African waters.</title>
        <authorList>
            <person name="Mateo J.L."/>
            <person name="Blanco-Fernandez C."/>
            <person name="Garcia-Vazquez E."/>
            <person name="Machado-Schiaffino G."/>
        </authorList>
    </citation>
    <scope>NUCLEOTIDE SEQUENCE</scope>
    <source>
        <strain evidence="5">C29</strain>
        <tissue evidence="5">Fin</tissue>
    </source>
</reference>
<keyword evidence="6" id="KW-1185">Reference proteome</keyword>
<dbReference type="GO" id="GO:0032259">
    <property type="term" value="P:methylation"/>
    <property type="evidence" value="ECO:0007669"/>
    <property type="project" value="UniProtKB-KW"/>
</dbReference>
<feature type="compositionally biased region" description="Pro residues" evidence="3">
    <location>
        <begin position="687"/>
        <end position="696"/>
    </location>
</feature>